<dbReference type="AlphaFoldDB" id="A0AAD5BAF8"/>
<dbReference type="GO" id="GO:0031505">
    <property type="term" value="P:fungal-type cell wall organization"/>
    <property type="evidence" value="ECO:0007669"/>
    <property type="project" value="InterPro"/>
</dbReference>
<feature type="signal peptide" evidence="1">
    <location>
        <begin position="1"/>
        <end position="19"/>
    </location>
</feature>
<dbReference type="GeneID" id="76153128"/>
<reference evidence="2 3" key="1">
    <citation type="journal article" date="2022" name="DNA Res.">
        <title>Genome analysis of five recently described species of the CUG-Ser clade uncovers Candida theae as a new hybrid lineage with pathogenic potential in the Candida parapsilosis species complex.</title>
        <authorList>
            <person name="Mixao V."/>
            <person name="Del Olmo V."/>
            <person name="Hegedusova E."/>
            <person name="Saus E."/>
            <person name="Pryszcz L."/>
            <person name="Cillingova A."/>
            <person name="Nosek J."/>
            <person name="Gabaldon T."/>
        </authorList>
    </citation>
    <scope>NUCLEOTIDE SEQUENCE [LARGE SCALE GENOMIC DNA]</scope>
    <source>
        <strain evidence="2 3">CBS 12239</strain>
    </source>
</reference>
<comment type="caution">
    <text evidence="2">The sequence shown here is derived from an EMBL/GenBank/DDBJ whole genome shotgun (WGS) entry which is preliminary data.</text>
</comment>
<protein>
    <recommendedName>
        <fullName evidence="4">Protein KRE1</fullName>
    </recommendedName>
</protein>
<dbReference type="RefSeq" id="XP_051606401.1">
    <property type="nucleotide sequence ID" value="XM_051754662.1"/>
</dbReference>
<proteinExistence type="predicted"/>
<accession>A0AAD5BAF8</accession>
<dbReference type="InterPro" id="IPR031452">
    <property type="entry name" value="Kre1"/>
</dbReference>
<name>A0AAD5BAF8_9ASCO</name>
<dbReference type="Pfam" id="PF17056">
    <property type="entry name" value="KRE1"/>
    <property type="match status" value="1"/>
</dbReference>
<evidence type="ECO:0000256" key="1">
    <source>
        <dbReference type="SAM" id="SignalP"/>
    </source>
</evidence>
<keyword evidence="3" id="KW-1185">Reference proteome</keyword>
<sequence length="133" mass="13828">MNFVGLIYSFFLFIAFTAAETTSSSSSSATTTTTTSSQSKTSVWVTGTDANGITRTTQSVYYQSFKSAYTEAIETPSSGSAGLGSLSGSVGHLRTYDMTTISSGGAAAAVDDVAVGRTFMTFNSLFALLCLIL</sequence>
<dbReference type="EMBL" id="JAIHNG010000176">
    <property type="protein sequence ID" value="KAI5948891.1"/>
    <property type="molecule type" value="Genomic_DNA"/>
</dbReference>
<keyword evidence="1" id="KW-0732">Signal</keyword>
<evidence type="ECO:0000313" key="3">
    <source>
        <dbReference type="Proteomes" id="UP001204833"/>
    </source>
</evidence>
<evidence type="ECO:0000313" key="2">
    <source>
        <dbReference type="EMBL" id="KAI5948891.1"/>
    </source>
</evidence>
<organism evidence="2 3">
    <name type="scientific">Candida theae</name>
    <dbReference type="NCBI Taxonomy" id="1198502"/>
    <lineage>
        <taxon>Eukaryota</taxon>
        <taxon>Fungi</taxon>
        <taxon>Dikarya</taxon>
        <taxon>Ascomycota</taxon>
        <taxon>Saccharomycotina</taxon>
        <taxon>Pichiomycetes</taxon>
        <taxon>Debaryomycetaceae</taxon>
        <taxon>Candida/Lodderomyces clade</taxon>
        <taxon>Candida</taxon>
    </lineage>
</organism>
<gene>
    <name evidence="2" type="ORF">KGF57_005084</name>
</gene>
<evidence type="ECO:0008006" key="4">
    <source>
        <dbReference type="Google" id="ProtNLM"/>
    </source>
</evidence>
<dbReference type="Proteomes" id="UP001204833">
    <property type="component" value="Unassembled WGS sequence"/>
</dbReference>
<feature type="chain" id="PRO_5041977929" description="Protein KRE1" evidence="1">
    <location>
        <begin position="20"/>
        <end position="133"/>
    </location>
</feature>